<reference evidence="1" key="1">
    <citation type="submission" date="2018-11" db="EMBL/GenBank/DDBJ databases">
        <authorList>
            <person name="Grassa J C."/>
        </authorList>
    </citation>
    <scope>NUCLEOTIDE SEQUENCE [LARGE SCALE GENOMIC DNA]</scope>
</reference>
<proteinExistence type="predicted"/>
<accession>A0A803PS81</accession>
<reference evidence="1" key="2">
    <citation type="submission" date="2021-03" db="UniProtKB">
        <authorList>
            <consortium name="EnsemblPlants"/>
        </authorList>
    </citation>
    <scope>IDENTIFICATION</scope>
</reference>
<evidence type="ECO:0000313" key="2">
    <source>
        <dbReference type="Proteomes" id="UP000596661"/>
    </source>
</evidence>
<dbReference type="EnsemblPlants" id="evm.model.05.87">
    <property type="protein sequence ID" value="cds.evm.model.05.87"/>
    <property type="gene ID" value="evm.TU.05.87"/>
</dbReference>
<sequence>MDIDDTVDDDGTQHSMFETQAKTIAVAVEYRALVERLDRLEKQQSAIIMSHAELLNNQTNEDDVYPEDWEHNDGEHSPLPTNTIITAIGDTQSHDDVLLITFVAT</sequence>
<evidence type="ECO:0000313" key="1">
    <source>
        <dbReference type="EnsemblPlants" id="cds.evm.model.05.87"/>
    </source>
</evidence>
<protein>
    <submittedName>
        <fullName evidence="1">Uncharacterized protein</fullName>
    </submittedName>
</protein>
<keyword evidence="2" id="KW-1185">Reference proteome</keyword>
<name>A0A803PS81_CANSA</name>
<dbReference type="Gramene" id="evm.model.05.87">
    <property type="protein sequence ID" value="cds.evm.model.05.87"/>
    <property type="gene ID" value="evm.TU.05.87"/>
</dbReference>
<organism evidence="1 2">
    <name type="scientific">Cannabis sativa</name>
    <name type="common">Hemp</name>
    <name type="synonym">Marijuana</name>
    <dbReference type="NCBI Taxonomy" id="3483"/>
    <lineage>
        <taxon>Eukaryota</taxon>
        <taxon>Viridiplantae</taxon>
        <taxon>Streptophyta</taxon>
        <taxon>Embryophyta</taxon>
        <taxon>Tracheophyta</taxon>
        <taxon>Spermatophyta</taxon>
        <taxon>Magnoliopsida</taxon>
        <taxon>eudicotyledons</taxon>
        <taxon>Gunneridae</taxon>
        <taxon>Pentapetalae</taxon>
        <taxon>rosids</taxon>
        <taxon>fabids</taxon>
        <taxon>Rosales</taxon>
        <taxon>Cannabaceae</taxon>
        <taxon>Cannabis</taxon>
    </lineage>
</organism>
<dbReference type="AlphaFoldDB" id="A0A803PS81"/>
<dbReference type="EMBL" id="UZAU01000409">
    <property type="status" value="NOT_ANNOTATED_CDS"/>
    <property type="molecule type" value="Genomic_DNA"/>
</dbReference>
<dbReference type="Proteomes" id="UP000596661">
    <property type="component" value="Chromosome 5"/>
</dbReference>